<dbReference type="PANTHER" id="PTHR47619">
    <property type="entry name" value="METALLO-HYDROLASE YYCJ-RELATED"/>
    <property type="match status" value="1"/>
</dbReference>
<gene>
    <name evidence="2" type="ORF">C3Y98_10740</name>
</gene>
<dbReference type="GO" id="GO:0016787">
    <property type="term" value="F:hydrolase activity"/>
    <property type="evidence" value="ECO:0007669"/>
    <property type="project" value="UniProtKB-KW"/>
</dbReference>
<dbReference type="InterPro" id="IPR036866">
    <property type="entry name" value="RibonucZ/Hydroxyglut_hydro"/>
</dbReference>
<dbReference type="Proteomes" id="UP000297706">
    <property type="component" value="Unassembled WGS sequence"/>
</dbReference>
<protein>
    <submittedName>
        <fullName evidence="2">MBL fold metallo-hydrolase</fullName>
    </submittedName>
</protein>
<dbReference type="EMBL" id="PQVH01000013">
    <property type="protein sequence ID" value="TFW70338.1"/>
    <property type="molecule type" value="Genomic_DNA"/>
</dbReference>
<organism evidence="2 3">
    <name type="scientific">Methylotenera oryzisoli</name>
    <dbReference type="NCBI Taxonomy" id="2080758"/>
    <lineage>
        <taxon>Bacteria</taxon>
        <taxon>Pseudomonadati</taxon>
        <taxon>Pseudomonadota</taxon>
        <taxon>Betaproteobacteria</taxon>
        <taxon>Nitrosomonadales</taxon>
        <taxon>Methylophilaceae</taxon>
        <taxon>Methylotenera</taxon>
    </lineage>
</organism>
<dbReference type="RefSeq" id="WP_135278583.1">
    <property type="nucleotide sequence ID" value="NZ_PQVH01000013.1"/>
</dbReference>
<evidence type="ECO:0000313" key="3">
    <source>
        <dbReference type="Proteomes" id="UP000297706"/>
    </source>
</evidence>
<dbReference type="PANTHER" id="PTHR47619:SF1">
    <property type="entry name" value="EXODEOXYRIBONUCLEASE WALJ"/>
    <property type="match status" value="1"/>
</dbReference>
<evidence type="ECO:0000259" key="1">
    <source>
        <dbReference type="SMART" id="SM00849"/>
    </source>
</evidence>
<keyword evidence="3" id="KW-1185">Reference proteome</keyword>
<dbReference type="AlphaFoldDB" id="A0A4Y9VQ62"/>
<proteinExistence type="predicted"/>
<feature type="domain" description="Metallo-beta-lactamase" evidence="1">
    <location>
        <begin position="11"/>
        <end position="191"/>
    </location>
</feature>
<dbReference type="Gene3D" id="3.60.15.10">
    <property type="entry name" value="Ribonuclease Z/Hydroxyacylglutathione hydrolase-like"/>
    <property type="match status" value="1"/>
</dbReference>
<keyword evidence="2" id="KW-0378">Hydrolase</keyword>
<sequence length="257" mass="27985">MRFASLGSGSAGNALVVEVNNTRLMLDCGFSIKETTSRLARLNLKPEDLAGIVITHEHDDHAGGAFKFAAKHHIPVWLTYGTLKMAERYFPNQHDLQLNVIDSHTPFNVADIEVCPYPVPHDAREPVQCVFGDGQHRLGVLTDVGRTTLHIEQQLSGCDALVLECNHDSAMLRNGPYAASLKKRVGGEWGHLENSASADLLAKLDRSKLQHLLAAHLSAKNNTPLLAKSALAGVADCALDWIGVADQALGFDWRQIS</sequence>
<reference evidence="2 3" key="1">
    <citation type="submission" date="2018-02" db="EMBL/GenBank/DDBJ databases">
        <title>A novel lanthanide dependent methylotroph, Methylotenera sp. La3113.</title>
        <authorList>
            <person name="Lv H."/>
            <person name="Tani A."/>
        </authorList>
    </citation>
    <scope>NUCLEOTIDE SEQUENCE [LARGE SCALE GENOMIC DNA]</scope>
    <source>
        <strain evidence="2 3">La3113</strain>
    </source>
</reference>
<dbReference type="InterPro" id="IPR052533">
    <property type="entry name" value="WalJ/YycJ-like"/>
</dbReference>
<name>A0A4Y9VQ62_9PROT</name>
<comment type="caution">
    <text evidence="2">The sequence shown here is derived from an EMBL/GenBank/DDBJ whole genome shotgun (WGS) entry which is preliminary data.</text>
</comment>
<accession>A0A4Y9VQ62</accession>
<dbReference type="InterPro" id="IPR001279">
    <property type="entry name" value="Metallo-B-lactamas"/>
</dbReference>
<dbReference type="SUPFAM" id="SSF56281">
    <property type="entry name" value="Metallo-hydrolase/oxidoreductase"/>
    <property type="match status" value="1"/>
</dbReference>
<evidence type="ECO:0000313" key="2">
    <source>
        <dbReference type="EMBL" id="TFW70338.1"/>
    </source>
</evidence>
<dbReference type="OrthoDB" id="9803916at2"/>
<dbReference type="Pfam" id="PF12706">
    <property type="entry name" value="Lactamase_B_2"/>
    <property type="match status" value="1"/>
</dbReference>
<dbReference type="SMART" id="SM00849">
    <property type="entry name" value="Lactamase_B"/>
    <property type="match status" value="1"/>
</dbReference>